<reference evidence="2 3" key="1">
    <citation type="submission" date="2023-07" db="EMBL/GenBank/DDBJ databases">
        <title>Sorghum-associated microbial communities from plants grown in Nebraska, USA.</title>
        <authorList>
            <person name="Schachtman D."/>
        </authorList>
    </citation>
    <scope>NUCLEOTIDE SEQUENCE [LARGE SCALE GENOMIC DNA]</scope>
    <source>
        <strain evidence="2 3">2980</strain>
    </source>
</reference>
<name>A0ABU1SCU9_9MICO</name>
<comment type="caution">
    <text evidence="2">The sequence shown here is derived from an EMBL/GenBank/DDBJ whole genome shotgun (WGS) entry which is preliminary data.</text>
</comment>
<keyword evidence="1" id="KW-1133">Transmembrane helix</keyword>
<proteinExistence type="predicted"/>
<feature type="transmembrane region" description="Helical" evidence="1">
    <location>
        <begin position="20"/>
        <end position="38"/>
    </location>
</feature>
<evidence type="ECO:0000313" key="2">
    <source>
        <dbReference type="EMBL" id="MDR6867440.1"/>
    </source>
</evidence>
<protein>
    <recommendedName>
        <fullName evidence="4">Integral membrane protein</fullName>
    </recommendedName>
</protein>
<feature type="transmembrane region" description="Helical" evidence="1">
    <location>
        <begin position="107"/>
        <end position="132"/>
    </location>
</feature>
<feature type="transmembrane region" description="Helical" evidence="1">
    <location>
        <begin position="206"/>
        <end position="226"/>
    </location>
</feature>
<feature type="transmembrane region" description="Helical" evidence="1">
    <location>
        <begin position="76"/>
        <end position="95"/>
    </location>
</feature>
<feature type="transmembrane region" description="Helical" evidence="1">
    <location>
        <begin position="153"/>
        <end position="176"/>
    </location>
</feature>
<keyword evidence="3" id="KW-1185">Reference proteome</keyword>
<accession>A0ABU1SCU9</accession>
<evidence type="ECO:0000313" key="3">
    <source>
        <dbReference type="Proteomes" id="UP001259347"/>
    </source>
</evidence>
<organism evidence="2 3">
    <name type="scientific">Microbacterium resistens</name>
    <dbReference type="NCBI Taxonomy" id="156977"/>
    <lineage>
        <taxon>Bacteria</taxon>
        <taxon>Bacillati</taxon>
        <taxon>Actinomycetota</taxon>
        <taxon>Actinomycetes</taxon>
        <taxon>Micrococcales</taxon>
        <taxon>Microbacteriaceae</taxon>
        <taxon>Microbacterium</taxon>
    </lineage>
</organism>
<dbReference type="Proteomes" id="UP001259347">
    <property type="component" value="Unassembled WGS sequence"/>
</dbReference>
<evidence type="ECO:0008006" key="4">
    <source>
        <dbReference type="Google" id="ProtNLM"/>
    </source>
</evidence>
<dbReference type="RefSeq" id="WP_310020237.1">
    <property type="nucleotide sequence ID" value="NZ_JAVDUM010000008.1"/>
</dbReference>
<keyword evidence="1" id="KW-0812">Transmembrane</keyword>
<evidence type="ECO:0000256" key="1">
    <source>
        <dbReference type="SAM" id="Phobius"/>
    </source>
</evidence>
<sequence length="246" mass="26463">MSQSDDVRPDHRANAIQVDMWFAVATVAVTLLLGVGVLTYSDTFAWTILATQVILGAFNVRYGFGLWRIGSVIAFPRYLLLVPLASTILGVWWIAPALSDDEVSPALAVLLWLLISYAASIGSVLVALFVLVPLELIGRSLLLMVRGRFRDAANLIIIGSYLLLVSVFGIVGAMAVSGLPPGPVGSFAALSALLGLDGRYVVESTAALWCARVILVVLLLPLLTLLRSRTRIDVAENEATREHPAR</sequence>
<dbReference type="EMBL" id="JAVDUM010000008">
    <property type="protein sequence ID" value="MDR6867440.1"/>
    <property type="molecule type" value="Genomic_DNA"/>
</dbReference>
<keyword evidence="1" id="KW-0472">Membrane</keyword>
<gene>
    <name evidence="2" type="ORF">J2Y69_002043</name>
</gene>
<feature type="transmembrane region" description="Helical" evidence="1">
    <location>
        <begin position="44"/>
        <end position="64"/>
    </location>
</feature>